<organism evidence="2 3">
    <name type="scientific">Leptidea sinapis</name>
    <dbReference type="NCBI Taxonomy" id="189913"/>
    <lineage>
        <taxon>Eukaryota</taxon>
        <taxon>Metazoa</taxon>
        <taxon>Ecdysozoa</taxon>
        <taxon>Arthropoda</taxon>
        <taxon>Hexapoda</taxon>
        <taxon>Insecta</taxon>
        <taxon>Pterygota</taxon>
        <taxon>Neoptera</taxon>
        <taxon>Endopterygota</taxon>
        <taxon>Lepidoptera</taxon>
        <taxon>Glossata</taxon>
        <taxon>Ditrysia</taxon>
        <taxon>Papilionoidea</taxon>
        <taxon>Pieridae</taxon>
        <taxon>Dismorphiinae</taxon>
        <taxon>Leptidea</taxon>
    </lineage>
</organism>
<dbReference type="Proteomes" id="UP000324832">
    <property type="component" value="Unassembled WGS sequence"/>
</dbReference>
<evidence type="ECO:0008006" key="4">
    <source>
        <dbReference type="Google" id="ProtNLM"/>
    </source>
</evidence>
<evidence type="ECO:0000313" key="3">
    <source>
        <dbReference type="Proteomes" id="UP000324832"/>
    </source>
</evidence>
<protein>
    <recommendedName>
        <fullName evidence="4">Reticulon domain-containing protein</fullName>
    </recommendedName>
</protein>
<feature type="signal peptide" evidence="1">
    <location>
        <begin position="1"/>
        <end position="19"/>
    </location>
</feature>
<dbReference type="AlphaFoldDB" id="A0A5E4PWC6"/>
<accession>A0A5E4PWC6</accession>
<sequence length="73" mass="7921">MDALLAALVALMAVAAAMAAVLSTLSKAAIFALLAIAPCVYRYRKRIYVIVKTLPRDTKYTTSPEPYKMTLAN</sequence>
<evidence type="ECO:0000256" key="1">
    <source>
        <dbReference type="SAM" id="SignalP"/>
    </source>
</evidence>
<name>A0A5E4PWC6_9NEOP</name>
<keyword evidence="1" id="KW-0732">Signal</keyword>
<dbReference type="EMBL" id="FZQP02000770">
    <property type="protein sequence ID" value="VVC90310.1"/>
    <property type="molecule type" value="Genomic_DNA"/>
</dbReference>
<keyword evidence="3" id="KW-1185">Reference proteome</keyword>
<gene>
    <name evidence="2" type="ORF">LSINAPIS_LOCUS3252</name>
</gene>
<evidence type="ECO:0000313" key="2">
    <source>
        <dbReference type="EMBL" id="VVC90310.1"/>
    </source>
</evidence>
<proteinExistence type="predicted"/>
<reference evidence="2 3" key="1">
    <citation type="submission" date="2017-07" db="EMBL/GenBank/DDBJ databases">
        <authorList>
            <person name="Talla V."/>
            <person name="Backstrom N."/>
        </authorList>
    </citation>
    <scope>NUCLEOTIDE SEQUENCE [LARGE SCALE GENOMIC DNA]</scope>
</reference>
<feature type="chain" id="PRO_5022962859" description="Reticulon domain-containing protein" evidence="1">
    <location>
        <begin position="20"/>
        <end position="73"/>
    </location>
</feature>